<feature type="coiled-coil region" evidence="1">
    <location>
        <begin position="675"/>
        <end position="702"/>
    </location>
</feature>
<reference evidence="2" key="1">
    <citation type="submission" date="2023-07" db="EMBL/GenBank/DDBJ databases">
        <title>Genomic Encyclopedia of Type Strains, Phase IV (KMG-IV): sequencing the most valuable type-strain genomes for metagenomic binning, comparative biology and taxonomic classification.</title>
        <authorList>
            <person name="Goeker M."/>
        </authorList>
    </citation>
    <scope>NUCLEOTIDE SEQUENCE</scope>
    <source>
        <strain evidence="2">DSM 26174</strain>
    </source>
</reference>
<proteinExistence type="predicted"/>
<organism evidence="2 3">
    <name type="scientific">Aureibacter tunicatorum</name>
    <dbReference type="NCBI Taxonomy" id="866807"/>
    <lineage>
        <taxon>Bacteria</taxon>
        <taxon>Pseudomonadati</taxon>
        <taxon>Bacteroidota</taxon>
        <taxon>Cytophagia</taxon>
        <taxon>Cytophagales</taxon>
        <taxon>Persicobacteraceae</taxon>
        <taxon>Aureibacter</taxon>
    </lineage>
</organism>
<comment type="caution">
    <text evidence="2">The sequence shown here is derived from an EMBL/GenBank/DDBJ whole genome shotgun (WGS) entry which is preliminary data.</text>
</comment>
<keyword evidence="1" id="KW-0175">Coiled coil</keyword>
<evidence type="ECO:0000256" key="1">
    <source>
        <dbReference type="SAM" id="Coils"/>
    </source>
</evidence>
<keyword evidence="3" id="KW-1185">Reference proteome</keyword>
<dbReference type="RefSeq" id="WP_309937960.1">
    <property type="nucleotide sequence ID" value="NZ_AP025305.1"/>
</dbReference>
<name>A0AAE3XLY7_9BACT</name>
<protein>
    <submittedName>
        <fullName evidence="2">Uncharacterized protein</fullName>
    </submittedName>
</protein>
<dbReference type="Proteomes" id="UP001185092">
    <property type="component" value="Unassembled WGS sequence"/>
</dbReference>
<accession>A0AAE3XLY7</accession>
<evidence type="ECO:0000313" key="3">
    <source>
        <dbReference type="Proteomes" id="UP001185092"/>
    </source>
</evidence>
<dbReference type="AlphaFoldDB" id="A0AAE3XLY7"/>
<sequence>MKINIPEQFLPHTTANPNSLVTTYNTNVLYPKLGPLAVSRHIRVIARILKDYAAAASLLGKERDYRISFKTPVKVIKQPDEWIKDKIVFKPLLEVDDPYMKNFIADLAEFRDPVVAAEVIGDKVKGSQNDPKVGGNVMIETPVLRPGMINDGATVINNLRAVSDTMLGGVSVSNRRLTATAIKPETLITVDPEILKKLSEKSTSDADKKSILERAMTQKKAYMLGNIMHGLSQTNLVVEDMTKIGLLKTEGQLVSNTLISSKNYLDTLATKLSEKLRVDPTRLTVIGSLIDQAFEYLKALGMQSNDMIRRYESNRTFRARVQKYVLSKMDTTKPIDNKLTPLPDDSSITKSREWAFQRVETLTLNLQKPVLRGPFSAETVAPNSELTISESFTSESFQLSESASRSANSQSVENGVFSSVKFKAALNNMTESGITDENSFSKDSTLFNTLRERRRDSINKTLTNISNENENKDIRGSRIVTSTSRSYTTRGKDENHATTELSFQVTTPVDVKVKLEDVNLVWAPQVASPFLELHRNIRRQYVLDRRDYITQNYVVDPMRPAEVYETQTIKKELGIRGRNRYQSRSFEFPIDAKYHTEGWELDLAATTIDFRNGNSGDYNWDERGNWDDLENHDTSFKSIYQEGNMIKGEAVLETTDPEYFNRGFFVFKFSMRRMTENSKAELKEYANQKQAAEAERRAVHSRANQYARLKRQELIQRYENGLDLQEEAFNALISQVFQGENEEHYGYYKEIIRSSINWEEAAMHFETNTAKQVPFAEYGRMHFMNAEGIRFILPVIRGAEAAFYEAIGQNGSDYYKKSTQKVMQYTNAYRDRVEELKVIDPEALVLDEYSREVVIGKHLEAVVSEHSFTVE</sequence>
<dbReference type="EMBL" id="JAVDQD010000002">
    <property type="protein sequence ID" value="MDR6238448.1"/>
    <property type="molecule type" value="Genomic_DNA"/>
</dbReference>
<gene>
    <name evidence="2" type="ORF">HNQ88_001485</name>
</gene>
<evidence type="ECO:0000313" key="2">
    <source>
        <dbReference type="EMBL" id="MDR6238448.1"/>
    </source>
</evidence>